<dbReference type="PANTHER" id="PTHR21740:SF3">
    <property type="entry name" value="NCK-ASSOCIATED PROTEIN 5-LIKE"/>
    <property type="match status" value="1"/>
</dbReference>
<feature type="compositionally biased region" description="Low complexity" evidence="2">
    <location>
        <begin position="1074"/>
        <end position="1086"/>
    </location>
</feature>
<dbReference type="OrthoDB" id="8930856at2759"/>
<feature type="coiled-coil region" evidence="1">
    <location>
        <begin position="107"/>
        <end position="173"/>
    </location>
</feature>
<feature type="compositionally biased region" description="Low complexity" evidence="2">
    <location>
        <begin position="1114"/>
        <end position="1129"/>
    </location>
</feature>
<feature type="domain" description="Nck-associated protein 5 C-terminal" evidence="3">
    <location>
        <begin position="663"/>
        <end position="948"/>
    </location>
</feature>
<protein>
    <recommendedName>
        <fullName evidence="3">Nck-associated protein 5 C-terminal domain-containing protein</fullName>
    </recommendedName>
</protein>
<dbReference type="InterPro" id="IPR026163">
    <property type="entry name" value="Nckap5l"/>
</dbReference>
<evidence type="ECO:0000256" key="1">
    <source>
        <dbReference type="SAM" id="Coils"/>
    </source>
</evidence>
<dbReference type="AlphaFoldDB" id="A0A3L8RTA5"/>
<evidence type="ECO:0000259" key="3">
    <source>
        <dbReference type="Pfam" id="PF15246"/>
    </source>
</evidence>
<gene>
    <name evidence="4" type="ORF">DV515_00016160</name>
</gene>
<keyword evidence="1" id="KW-0175">Coiled coil</keyword>
<feature type="compositionally biased region" description="Low complexity" evidence="2">
    <location>
        <begin position="314"/>
        <end position="329"/>
    </location>
</feature>
<name>A0A3L8RTA5_CHLGU</name>
<feature type="compositionally biased region" description="Pro residues" evidence="2">
    <location>
        <begin position="1"/>
        <end position="17"/>
    </location>
</feature>
<dbReference type="EMBL" id="QUSF01000261">
    <property type="protein sequence ID" value="RLV84504.1"/>
    <property type="molecule type" value="Genomic_DNA"/>
</dbReference>
<feature type="region of interest" description="Disordered" evidence="2">
    <location>
        <begin position="922"/>
        <end position="974"/>
    </location>
</feature>
<feature type="region of interest" description="Disordered" evidence="2">
    <location>
        <begin position="1"/>
        <end position="105"/>
    </location>
</feature>
<dbReference type="Pfam" id="PF15246">
    <property type="entry name" value="NCKAP5"/>
    <property type="match status" value="1"/>
</dbReference>
<feature type="coiled-coil region" evidence="1">
    <location>
        <begin position="740"/>
        <end position="774"/>
    </location>
</feature>
<organism evidence="4 5">
    <name type="scientific">Chloebia gouldiae</name>
    <name type="common">Gouldian finch</name>
    <name type="synonym">Erythrura gouldiae</name>
    <dbReference type="NCBI Taxonomy" id="44316"/>
    <lineage>
        <taxon>Eukaryota</taxon>
        <taxon>Metazoa</taxon>
        <taxon>Chordata</taxon>
        <taxon>Craniata</taxon>
        <taxon>Vertebrata</taxon>
        <taxon>Euteleostomi</taxon>
        <taxon>Archelosauria</taxon>
        <taxon>Archosauria</taxon>
        <taxon>Dinosauria</taxon>
        <taxon>Saurischia</taxon>
        <taxon>Theropoda</taxon>
        <taxon>Coelurosauria</taxon>
        <taxon>Aves</taxon>
        <taxon>Neognathae</taxon>
        <taxon>Neoaves</taxon>
        <taxon>Telluraves</taxon>
        <taxon>Australaves</taxon>
        <taxon>Passeriformes</taxon>
        <taxon>Passeroidea</taxon>
        <taxon>Passeridae</taxon>
        <taxon>Chloebia</taxon>
    </lineage>
</organism>
<feature type="region of interest" description="Disordered" evidence="2">
    <location>
        <begin position="840"/>
        <end position="875"/>
    </location>
</feature>
<evidence type="ECO:0000256" key="2">
    <source>
        <dbReference type="SAM" id="MobiDB-lite"/>
    </source>
</evidence>
<feature type="compositionally biased region" description="Basic and acidic residues" evidence="2">
    <location>
        <begin position="854"/>
        <end position="863"/>
    </location>
</feature>
<dbReference type="Proteomes" id="UP000276834">
    <property type="component" value="Unassembled WGS sequence"/>
</dbReference>
<evidence type="ECO:0000313" key="4">
    <source>
        <dbReference type="EMBL" id="RLV84504.1"/>
    </source>
</evidence>
<feature type="compositionally biased region" description="Basic and acidic residues" evidence="2">
    <location>
        <begin position="525"/>
        <end position="545"/>
    </location>
</feature>
<dbReference type="InterPro" id="IPR032769">
    <property type="entry name" value="NCKAP5_C"/>
</dbReference>
<sequence>MIPGVPVPPLPGAPAPVPRGRRWRSRAPGEAAVPSQLLPGRGGKAEPPPPPPNNSAAGSGRDGNAAVAGTGPRAALSRDWRRRREPRAVAKAPGAGSPAALGETGTSHELLQRLRELEAENSALAQANENQRETYERCLDEVANHVVQALLNQKDLREECIKLKKRVFELERQNQVLSDLFQQKLQLSTGSLPQLPLHPVPAPLDVPATPQPGSAEQEPTTLLPGLCLSLPEVLPPVPSGSPGLSPGAPPLDALSPFFKKKAQILEVLRKLEETDPLLGPPPASPGSPEPCAALGWPPCPLRGPGAAGGWRGTEGSPCSSPEEGGPPRGALLSALAERLLRGEGGGCCRRNGEAPGGPPRQRRGEHPAFLGLYTPGEESPEGGFTPLSPGGVPNPVPSPTKVLKLPPPPGGLRLSPQLSHPSKIPCRGAHPEASPVLSRRPSPDAAPEPGSTEPPAFPHPRTFEAAEQPPGPPGPVADGERAAASPPSSRRGTGGSAPCRRPGKKPPEPGYLPFKERLAALGKLRGAEGREPPGPGRPDRGHGAELRPPPRGGLGGSLKHPEPAHGAEPLARCYSSGSMGDPGKAGAKGRPSTGRTPSRTPPTPPAKSSRSPHGSPTKLPTKAGKAGALRGEEPAGAKAGGGPHKSPADPAEPTGSAPSAAGHSAIEEKVMKGIEENVLRLQGQERAPGAEAKGKAAGLASWFGLRRSKLPALSRRGDGGRGREWAGTPAPLRREVKLAARKLEAESLNISKLMEKAEDLRKALREEHAFLQGLALEKGRPRGPPRSPGPLPVMYQEVTAETFMQQLLDRVDGKDVPYEARLEHKRELCDLRRVPPDAKEPRLCRPPRNGIVGHLREPSDKVRTPPRPAGLCSGGTPQPFSFCIPQVPDVGLRDELPSDESLSESGTAQHFAACGSLTRTLDSGIGTFPPPDYGGVPAKNTPKPRGRPEPLPGAVPAACRARPGRWSGRCPAPRSCWCRENTGALRAAASRPPPSSHGHRAAPQDTGDDARKPRRVQQSKNWTFPNAKACGAADPFVCPPGGLEGLHRPVQAPVCSPAGHRGASPEAPPPLPPALSTSSSRTPSASDVGDEGSTEARSRDGGHGPAGLEHSESLSDSLYDSLSSCGSQG</sequence>
<dbReference type="STRING" id="44316.ENSEGOP00005018515"/>
<proteinExistence type="predicted"/>
<keyword evidence="5" id="KW-1185">Reference proteome</keyword>
<feature type="region of interest" description="Disordered" evidence="2">
    <location>
        <begin position="986"/>
        <end position="1129"/>
    </location>
</feature>
<comment type="caution">
    <text evidence="4">The sequence shown here is derived from an EMBL/GenBank/DDBJ whole genome shotgun (WGS) entry which is preliminary data.</text>
</comment>
<feature type="region of interest" description="Disordered" evidence="2">
    <location>
        <begin position="303"/>
        <end position="329"/>
    </location>
</feature>
<evidence type="ECO:0000313" key="5">
    <source>
        <dbReference type="Proteomes" id="UP000276834"/>
    </source>
</evidence>
<dbReference type="GO" id="GO:0035371">
    <property type="term" value="C:microtubule plus-end"/>
    <property type="evidence" value="ECO:0007669"/>
    <property type="project" value="TreeGrafter"/>
</dbReference>
<reference evidence="4 5" key="1">
    <citation type="journal article" date="2018" name="Proc. R. Soc. B">
        <title>A non-coding region near Follistatin controls head colour polymorphism in the Gouldian finch.</title>
        <authorList>
            <person name="Toomey M.B."/>
            <person name="Marques C.I."/>
            <person name="Andrade P."/>
            <person name="Araujo P.M."/>
            <person name="Sabatino S."/>
            <person name="Gazda M.A."/>
            <person name="Afonso S."/>
            <person name="Lopes R.J."/>
            <person name="Corbo J.C."/>
            <person name="Carneiro M."/>
        </authorList>
    </citation>
    <scope>NUCLEOTIDE SEQUENCE [LARGE SCALE GENOMIC DNA]</scope>
    <source>
        <strain evidence="4">Red01</strain>
        <tissue evidence="4">Muscle</tissue>
    </source>
</reference>
<dbReference type="PANTHER" id="PTHR21740">
    <property type="entry name" value="NCK-ASSOCIATED PROTEIN 5"/>
    <property type="match status" value="1"/>
</dbReference>
<accession>A0A3L8RTA5</accession>
<dbReference type="GO" id="GO:0007019">
    <property type="term" value="P:microtubule depolymerization"/>
    <property type="evidence" value="ECO:0007669"/>
    <property type="project" value="TreeGrafter"/>
</dbReference>
<feature type="region of interest" description="Disordered" evidence="2">
    <location>
        <begin position="343"/>
        <end position="671"/>
    </location>
</feature>
<dbReference type="GO" id="GO:0001578">
    <property type="term" value="P:microtubule bundle formation"/>
    <property type="evidence" value="ECO:0007669"/>
    <property type="project" value="TreeGrafter"/>
</dbReference>